<keyword evidence="3" id="KW-1185">Reference proteome</keyword>
<evidence type="ECO:0000256" key="1">
    <source>
        <dbReference type="SAM" id="MobiDB-lite"/>
    </source>
</evidence>
<accession>A0A8T0FJ53</accession>
<proteinExistence type="predicted"/>
<evidence type="ECO:0000313" key="3">
    <source>
        <dbReference type="Proteomes" id="UP000807504"/>
    </source>
</evidence>
<feature type="region of interest" description="Disordered" evidence="1">
    <location>
        <begin position="1"/>
        <end position="51"/>
    </location>
</feature>
<sequence length="215" mass="24606">MGRHARPTRGTLAVHEKQEANRAATASHGELPRLPSRERKKRRQQKAQRRINLKGVKIPGYLGVGTPVLTYSRKRMIEFINNDVDDFLISPKKPKRSVEKLKYILDLSNNDGVGEKQIAPYSIHLGKGSDFKTSMRMLRLGKVFIHKRVERVGGPSALTLRTADETSRWKTFDADRFQDGNRFNQDALVNTFSFVRRRGAFQDNPDITSLNKKDF</sequence>
<reference evidence="2" key="1">
    <citation type="journal article" date="2020" name="bioRxiv">
        <title>Chromosome-level reference genome of the European wasp spider Argiope bruennichi: a resource for studies on range expansion and evolutionary adaptation.</title>
        <authorList>
            <person name="Sheffer M.M."/>
            <person name="Hoppe A."/>
            <person name="Krehenwinkel H."/>
            <person name="Uhl G."/>
            <person name="Kuss A.W."/>
            <person name="Jensen L."/>
            <person name="Jensen C."/>
            <person name="Gillespie R.G."/>
            <person name="Hoff K.J."/>
            <person name="Prost S."/>
        </authorList>
    </citation>
    <scope>NUCLEOTIDE SEQUENCE</scope>
</reference>
<gene>
    <name evidence="2" type="ORF">HNY73_007330</name>
</gene>
<evidence type="ECO:0000313" key="2">
    <source>
        <dbReference type="EMBL" id="KAF8789390.1"/>
    </source>
</evidence>
<dbReference type="EMBL" id="JABXBU010000012">
    <property type="protein sequence ID" value="KAF8789390.1"/>
    <property type="molecule type" value="Genomic_DNA"/>
</dbReference>
<feature type="compositionally biased region" description="Basic residues" evidence="1">
    <location>
        <begin position="38"/>
        <end position="51"/>
    </location>
</feature>
<dbReference type="AlphaFoldDB" id="A0A8T0FJ53"/>
<dbReference type="Proteomes" id="UP000807504">
    <property type="component" value="Unassembled WGS sequence"/>
</dbReference>
<protein>
    <submittedName>
        <fullName evidence="2">Uncharacterized protein</fullName>
    </submittedName>
</protein>
<organism evidence="2 3">
    <name type="scientific">Argiope bruennichi</name>
    <name type="common">Wasp spider</name>
    <name type="synonym">Aranea bruennichi</name>
    <dbReference type="NCBI Taxonomy" id="94029"/>
    <lineage>
        <taxon>Eukaryota</taxon>
        <taxon>Metazoa</taxon>
        <taxon>Ecdysozoa</taxon>
        <taxon>Arthropoda</taxon>
        <taxon>Chelicerata</taxon>
        <taxon>Arachnida</taxon>
        <taxon>Araneae</taxon>
        <taxon>Araneomorphae</taxon>
        <taxon>Entelegynae</taxon>
        <taxon>Araneoidea</taxon>
        <taxon>Araneidae</taxon>
        <taxon>Argiope</taxon>
    </lineage>
</organism>
<name>A0A8T0FJ53_ARGBR</name>
<comment type="caution">
    <text evidence="2">The sequence shown here is derived from an EMBL/GenBank/DDBJ whole genome shotgun (WGS) entry which is preliminary data.</text>
</comment>
<reference evidence="2" key="2">
    <citation type="submission" date="2020-06" db="EMBL/GenBank/DDBJ databases">
        <authorList>
            <person name="Sheffer M."/>
        </authorList>
    </citation>
    <scope>NUCLEOTIDE SEQUENCE</scope>
</reference>